<reference evidence="2 3" key="1">
    <citation type="submission" date="2024-01" db="EMBL/GenBank/DDBJ databases">
        <title>New evidence supports the origin of RcGTA from prophage.</title>
        <authorList>
            <person name="Xu Y."/>
            <person name="Liu B."/>
            <person name="Chen F."/>
        </authorList>
    </citation>
    <scope>NUCLEOTIDE SEQUENCE [LARGE SCALE GENOMIC DNA]</scope>
    <source>
        <strain evidence="2 3">CBW1107-2</strain>
    </source>
</reference>
<dbReference type="PIRSF" id="PIRSF006402">
    <property type="entry name" value="UCP006402_thioredoxin"/>
    <property type="match status" value="1"/>
</dbReference>
<organism evidence="2 3">
    <name type="scientific">Neoaquamicrobium sediminum</name>
    <dbReference type="NCBI Taxonomy" id="1849104"/>
    <lineage>
        <taxon>Bacteria</taxon>
        <taxon>Pseudomonadati</taxon>
        <taxon>Pseudomonadota</taxon>
        <taxon>Alphaproteobacteria</taxon>
        <taxon>Hyphomicrobiales</taxon>
        <taxon>Phyllobacteriaceae</taxon>
        <taxon>Neoaquamicrobium</taxon>
    </lineage>
</organism>
<dbReference type="PANTHER" id="PTHR42899:SF1">
    <property type="entry name" value="SPERMATOGENESIS-ASSOCIATED PROTEIN 20"/>
    <property type="match status" value="1"/>
</dbReference>
<dbReference type="Proteomes" id="UP001559025">
    <property type="component" value="Unassembled WGS sequence"/>
</dbReference>
<sequence>MTNLSQNLLAHESSPYLRQHKDNPVHWRPWSRAALDEAASAGKPILLSVGYAACHWCHVMAHESFEDNEVAAVMNRLFVNIKVDREERPDIDQIYMAALTAMGEQGGWPLTIFLTPDGQPFWGGTYFPKEPRYGRPGFIQVLEAVARTWDDKRDELARSAGALADHVRSRLAPNTDIVAMDAGLLPALAESIQSSIDQVKGGLRGAPKFPNAPFMYTLWTSWLQHGVPAHRDSVLSSLQMMLGGGIYDHIGGGLCRYAVDDRWLVPHFEKMLYDNAQLIELATAAYGATGADLFRLRIEETIGWLQREMMLPEGGFASSLDADSEGKEGKFYLWTREELNAVLGEADAARFLSIYELTAPEGWEGDPILHRLSSPELGEADADPFFIEAKQRLMAERGHRVRPGRDEKLLVDWNGQAIAAIANAARVFRRGDWLELAQGAFHCVAESTVDGRLPHSILGEDRLFPCMSTDYAAMINAAISLSEATGSREYAAKGRDWLEMLDRWHADEDGKGHYLTASDAVDVPMRIRGDVDEAGPSATAQTIRAMLRLSMLTGDDLLYGRTVTAAEAALGRIAQQRYGQAGIICSAEQARQPRKLVIVDDDKKKLVTEANRFPDFLRTDTFLDVGEGAIDRVELPGGAVLDTTRPGAWLCIGQSCLPPVHSGAELADLLRRPAG</sequence>
<dbReference type="SUPFAM" id="SSF48208">
    <property type="entry name" value="Six-hairpin glycosidases"/>
    <property type="match status" value="1"/>
</dbReference>
<feature type="domain" description="Spermatogenesis-associated protein 20-like TRX" evidence="1">
    <location>
        <begin position="7"/>
        <end position="166"/>
    </location>
</feature>
<evidence type="ECO:0000259" key="1">
    <source>
        <dbReference type="Pfam" id="PF03190"/>
    </source>
</evidence>
<dbReference type="InterPro" id="IPR008928">
    <property type="entry name" value="6-hairpin_glycosidase_sf"/>
</dbReference>
<keyword evidence="3" id="KW-1185">Reference proteome</keyword>
<dbReference type="InterPro" id="IPR024705">
    <property type="entry name" value="Ssp411"/>
</dbReference>
<dbReference type="CDD" id="cd02955">
    <property type="entry name" value="SSP411"/>
    <property type="match status" value="1"/>
</dbReference>
<dbReference type="Gene3D" id="3.40.30.10">
    <property type="entry name" value="Glutaredoxin"/>
    <property type="match status" value="1"/>
</dbReference>
<dbReference type="EMBL" id="JAZHFV010000001">
    <property type="protein sequence ID" value="MEX4005952.1"/>
    <property type="molecule type" value="Genomic_DNA"/>
</dbReference>
<gene>
    <name evidence="2" type="ORF">V1479_01475</name>
</gene>
<dbReference type="Pfam" id="PF03190">
    <property type="entry name" value="Thioredox_DsbH"/>
    <property type="match status" value="1"/>
</dbReference>
<dbReference type="InterPro" id="IPR036249">
    <property type="entry name" value="Thioredoxin-like_sf"/>
</dbReference>
<comment type="caution">
    <text evidence="2">The sequence shown here is derived from an EMBL/GenBank/DDBJ whole genome shotgun (WGS) entry which is preliminary data.</text>
</comment>
<dbReference type="PANTHER" id="PTHR42899">
    <property type="entry name" value="SPERMATOGENESIS-ASSOCIATED PROTEIN 20"/>
    <property type="match status" value="1"/>
</dbReference>
<accession>A0ABV3WMV3</accession>
<name>A0ABV3WMV3_9HYPH</name>
<dbReference type="RefSeq" id="WP_368801354.1">
    <property type="nucleotide sequence ID" value="NZ_JAZHFV010000001.1"/>
</dbReference>
<protein>
    <submittedName>
        <fullName evidence="2">Thioredoxin domain-containing protein</fullName>
    </submittedName>
</protein>
<evidence type="ECO:0000313" key="2">
    <source>
        <dbReference type="EMBL" id="MEX4005952.1"/>
    </source>
</evidence>
<dbReference type="InterPro" id="IPR004879">
    <property type="entry name" value="Ssp411-like_TRX"/>
</dbReference>
<dbReference type="SUPFAM" id="SSF52833">
    <property type="entry name" value="Thioredoxin-like"/>
    <property type="match status" value="1"/>
</dbReference>
<proteinExistence type="predicted"/>
<evidence type="ECO:0000313" key="3">
    <source>
        <dbReference type="Proteomes" id="UP001559025"/>
    </source>
</evidence>